<feature type="transmembrane region" description="Helical" evidence="3">
    <location>
        <begin position="12"/>
        <end position="30"/>
    </location>
</feature>
<dbReference type="GO" id="GO:0009103">
    <property type="term" value="P:lipopolysaccharide biosynthetic process"/>
    <property type="evidence" value="ECO:0007669"/>
    <property type="project" value="TreeGrafter"/>
</dbReference>
<gene>
    <name evidence="5" type="ORF">EJQ19_02825</name>
</gene>
<dbReference type="OrthoDB" id="290051at2"/>
<feature type="transmembrane region" description="Helical" evidence="3">
    <location>
        <begin position="265"/>
        <end position="285"/>
    </location>
</feature>
<evidence type="ECO:0000313" key="5">
    <source>
        <dbReference type="EMBL" id="RTE11235.1"/>
    </source>
</evidence>
<evidence type="ECO:0000256" key="1">
    <source>
        <dbReference type="ARBA" id="ARBA00004370"/>
    </source>
</evidence>
<feature type="transmembrane region" description="Helical" evidence="3">
    <location>
        <begin position="197"/>
        <end position="214"/>
    </location>
</feature>
<organism evidence="5 6">
    <name type="scientific">Paenibacillus whitsoniae</name>
    <dbReference type="NCBI Taxonomy" id="2496558"/>
    <lineage>
        <taxon>Bacteria</taxon>
        <taxon>Bacillati</taxon>
        <taxon>Bacillota</taxon>
        <taxon>Bacilli</taxon>
        <taxon>Bacillales</taxon>
        <taxon>Paenibacillaceae</taxon>
        <taxon>Paenibacillus</taxon>
    </lineage>
</organism>
<evidence type="ECO:0000256" key="3">
    <source>
        <dbReference type="SAM" id="Phobius"/>
    </source>
</evidence>
<comment type="subcellular location">
    <subcellularLocation>
        <location evidence="1">Membrane</location>
    </subcellularLocation>
</comment>
<sequence>MKRYEELDSLRGLAALSVVLYHLAAIFPSFDQWDKNPFFHLLFAGHEAVLFFFVLSGFVLSIPFFSETQPPYSIFILKRFFRIYIPYICCIVLAILCCLLFTRGGIPALSDWFNLFWVTPYSNGLLLNHIFLIGNYETDAYNPVIWSLVHEMRISLIFPLLMIFIKKSPTWAVILVGCFITILELVLRHTIGIGNLGLMYVFMFMIGALLLRHLSLLVSFISSLGAWLKLTFFAAALLFYNYSVWFFPEISWLHRGVIQDSSTTIGVSMLILLSLSSTLAGKILLLKPIHFLGKISYSFYLYHLMINLLIINLFYGIWPMWLLLSVSFVLSVFVSVAAYYVIEKFSIEAGRRLKSIKPKEVIVPSRTT</sequence>
<proteinExistence type="inferred from homology"/>
<dbReference type="Proteomes" id="UP000276128">
    <property type="component" value="Unassembled WGS sequence"/>
</dbReference>
<dbReference type="PANTHER" id="PTHR23028:SF53">
    <property type="entry name" value="ACYL_TRANSF_3 DOMAIN-CONTAINING PROTEIN"/>
    <property type="match status" value="1"/>
</dbReference>
<evidence type="ECO:0000256" key="2">
    <source>
        <dbReference type="ARBA" id="ARBA00007400"/>
    </source>
</evidence>
<feature type="transmembrane region" description="Helical" evidence="3">
    <location>
        <begin position="85"/>
        <end position="106"/>
    </location>
</feature>
<dbReference type="GO" id="GO:0016020">
    <property type="term" value="C:membrane"/>
    <property type="evidence" value="ECO:0007669"/>
    <property type="project" value="TreeGrafter"/>
</dbReference>
<dbReference type="PANTHER" id="PTHR23028">
    <property type="entry name" value="ACETYLTRANSFERASE"/>
    <property type="match status" value="1"/>
</dbReference>
<keyword evidence="6" id="KW-1185">Reference proteome</keyword>
<feature type="transmembrane region" description="Helical" evidence="3">
    <location>
        <begin position="226"/>
        <end position="245"/>
    </location>
</feature>
<keyword evidence="5" id="KW-0808">Transferase</keyword>
<keyword evidence="3" id="KW-0812">Transmembrane</keyword>
<dbReference type="Pfam" id="PF01757">
    <property type="entry name" value="Acyl_transf_3"/>
    <property type="match status" value="1"/>
</dbReference>
<feature type="domain" description="Acyltransferase 3" evidence="4">
    <location>
        <begin position="5"/>
        <end position="339"/>
    </location>
</feature>
<dbReference type="InterPro" id="IPR002656">
    <property type="entry name" value="Acyl_transf_3_dom"/>
</dbReference>
<keyword evidence="3" id="KW-1133">Transmembrane helix</keyword>
<evidence type="ECO:0000313" key="6">
    <source>
        <dbReference type="Proteomes" id="UP000276128"/>
    </source>
</evidence>
<reference evidence="5 6" key="1">
    <citation type="submission" date="2018-12" db="EMBL/GenBank/DDBJ databases">
        <title>Bacillus ochoae sp. nov., Paenibacillus whitsoniae sp. nov., Paenibacillus spiritus sp. nov. Isolated from the Mars Exploration Rover during spacecraft assembly.</title>
        <authorList>
            <person name="Seuylemezian A."/>
            <person name="Vaishampayan P."/>
        </authorList>
    </citation>
    <scope>NUCLEOTIDE SEQUENCE [LARGE SCALE GENOMIC DNA]</scope>
    <source>
        <strain evidence="5 6">MER 54</strain>
    </source>
</reference>
<comment type="caution">
    <text evidence="5">The sequence shown here is derived from an EMBL/GenBank/DDBJ whole genome shotgun (WGS) entry which is preliminary data.</text>
</comment>
<feature type="transmembrane region" description="Helical" evidence="3">
    <location>
        <begin position="321"/>
        <end position="342"/>
    </location>
</feature>
<comment type="similarity">
    <text evidence="2">Belongs to the acyltransferase 3 family.</text>
</comment>
<keyword evidence="5" id="KW-0012">Acyltransferase</keyword>
<keyword evidence="3" id="KW-0472">Membrane</keyword>
<dbReference type="AlphaFoldDB" id="A0A3S0A787"/>
<name>A0A3S0A787_9BACL</name>
<feature type="transmembrane region" description="Helical" evidence="3">
    <location>
        <begin position="42"/>
        <end position="65"/>
    </location>
</feature>
<accession>A0A3S0A787</accession>
<evidence type="ECO:0000259" key="4">
    <source>
        <dbReference type="Pfam" id="PF01757"/>
    </source>
</evidence>
<dbReference type="InterPro" id="IPR050879">
    <property type="entry name" value="Acyltransferase_3"/>
</dbReference>
<dbReference type="GO" id="GO:0016747">
    <property type="term" value="F:acyltransferase activity, transferring groups other than amino-acyl groups"/>
    <property type="evidence" value="ECO:0007669"/>
    <property type="project" value="InterPro"/>
</dbReference>
<dbReference type="RefSeq" id="WP_126139686.1">
    <property type="nucleotide sequence ID" value="NZ_RXHU01000011.1"/>
</dbReference>
<protein>
    <submittedName>
        <fullName evidence="5">Acyltransferase</fullName>
    </submittedName>
</protein>
<dbReference type="EMBL" id="RXHU01000011">
    <property type="protein sequence ID" value="RTE11235.1"/>
    <property type="molecule type" value="Genomic_DNA"/>
</dbReference>
<feature type="transmembrane region" description="Helical" evidence="3">
    <location>
        <begin position="297"/>
        <end position="315"/>
    </location>
</feature>